<feature type="domain" description="Protein HGH1 C-terminal" evidence="1">
    <location>
        <begin position="62"/>
        <end position="97"/>
    </location>
</feature>
<dbReference type="Pfam" id="PF04064">
    <property type="entry name" value="DUF384"/>
    <property type="match status" value="1"/>
</dbReference>
<evidence type="ECO:0000313" key="2">
    <source>
        <dbReference type="EMBL" id="MFH4979710.1"/>
    </source>
</evidence>
<dbReference type="Proteomes" id="UP001608902">
    <property type="component" value="Unassembled WGS sequence"/>
</dbReference>
<dbReference type="AlphaFoldDB" id="A0ABD6ETY8"/>
<comment type="caution">
    <text evidence="2">The sequence shown here is derived from an EMBL/GenBank/DDBJ whole genome shotgun (WGS) entry which is preliminary data.</text>
</comment>
<dbReference type="EMBL" id="JBGFUD010004551">
    <property type="protein sequence ID" value="MFH4979710.1"/>
    <property type="molecule type" value="Genomic_DNA"/>
</dbReference>
<dbReference type="PANTHER" id="PTHR13387">
    <property type="entry name" value="PROTEIN HGH1 HOMOLOG"/>
    <property type="match status" value="1"/>
</dbReference>
<keyword evidence="3" id="KW-1185">Reference proteome</keyword>
<evidence type="ECO:0000259" key="1">
    <source>
        <dbReference type="Pfam" id="PF04064"/>
    </source>
</evidence>
<organism evidence="2 3">
    <name type="scientific">Gnathostoma spinigerum</name>
    <dbReference type="NCBI Taxonomy" id="75299"/>
    <lineage>
        <taxon>Eukaryota</taxon>
        <taxon>Metazoa</taxon>
        <taxon>Ecdysozoa</taxon>
        <taxon>Nematoda</taxon>
        <taxon>Chromadorea</taxon>
        <taxon>Rhabditida</taxon>
        <taxon>Spirurina</taxon>
        <taxon>Gnathostomatomorpha</taxon>
        <taxon>Gnathostomatoidea</taxon>
        <taxon>Gnathostomatidae</taxon>
        <taxon>Gnathostoma</taxon>
    </lineage>
</organism>
<dbReference type="PANTHER" id="PTHR13387:SF9">
    <property type="entry name" value="PROTEIN HGH1 HOMOLOG"/>
    <property type="match status" value="1"/>
</dbReference>
<evidence type="ECO:0000313" key="3">
    <source>
        <dbReference type="Proteomes" id="UP001608902"/>
    </source>
</evidence>
<protein>
    <recommendedName>
        <fullName evidence="1">Protein HGH1 C-terminal domain-containing protein</fullName>
    </recommendedName>
</protein>
<reference evidence="2 3" key="1">
    <citation type="submission" date="2024-08" db="EMBL/GenBank/DDBJ databases">
        <title>Gnathostoma spinigerum genome.</title>
        <authorList>
            <person name="Gonzalez-Bertolin B."/>
            <person name="Monzon S."/>
            <person name="Zaballos A."/>
            <person name="Jimenez P."/>
            <person name="Dekumyoy P."/>
            <person name="Varona S."/>
            <person name="Cuesta I."/>
            <person name="Sumanam S."/>
            <person name="Adisakwattana P."/>
            <person name="Gasser R.B."/>
            <person name="Hernandez-Gonzalez A."/>
            <person name="Young N.D."/>
            <person name="Perteguer M.J."/>
        </authorList>
    </citation>
    <scope>NUCLEOTIDE SEQUENCE [LARGE SCALE GENOMIC DNA]</scope>
    <source>
        <strain evidence="2">AL3</strain>
        <tissue evidence="2">Liver</tissue>
    </source>
</reference>
<proteinExistence type="predicted"/>
<accession>A0ABD6ETY8</accession>
<gene>
    <name evidence="2" type="ORF">AB6A40_006419</name>
</gene>
<sequence>MFDSHATLLDENDEFLSSCLQPLADASDNLDNEEIEQLPLQLQYYNGKRCEDEVIRTKLIEALLQLCTTKTGRNALRRKGVYALLRELDRATEQRNADASSRQSSKDLICVMGDQKLRMLDESSNSLHRLIAMLIRDDSDLVGENRYGEMA</sequence>
<name>A0ABD6ETY8_9BILA</name>
<dbReference type="InterPro" id="IPR039717">
    <property type="entry name" value="Hgh1"/>
</dbReference>
<dbReference type="InterPro" id="IPR007206">
    <property type="entry name" value="Protein_HGH1_C"/>
</dbReference>